<sequence>MSLTLGEKPNELHLPTEVWYRICSLVPQSDLVSLRLVCSKLGKIALPECYKTIYIEIHRESSPRRLCEIAKSRKLLHHVRELILYDDADYSTGFKNEHSRQSFLNTVPMIRFFNRLISLRIRFRTYSRLYRRNHNSWLAMQHRLDLLDTIFHWIVGMGNKNDQDVTNSDAGFYGLPEGQSSISDLTDFSQPAIPLQQLIITNLPDHHEAKRVTSEAFLKILSMPSLSDLRLHVEARRDLHHPVRAPEGTSPASPGKYLFFDKLPVSWLAPEMTKHLQVLTLHCKDYWGWCPKMDLRLIELPRLKALSLGRYIFSHQWQIDWFASIGKQNGSGGLEELYLHECPILYEATHYGPFDTVDSGYPTLKSILGLGRRGTRENQKYPIRWNDIFSQWTKSLDNLKVFHMGQSTYQDVLQDTFTRTQKDQNFLQELFAKKHRDTQEESMRHRVWYDLQEKLASPCPSGPITGPYLKHKTSLKGQLASIEFNQYRDFQMKYIKYNIERERDNANWPWVHPEHPWEGWAPEEGTVMTDDAAYEIFMDAVDSRAASEDMLELR</sequence>
<dbReference type="PANTHER" id="PTHR42057:SF2">
    <property type="entry name" value="F-BOX DOMAIN PROTEIN (AFU_ORTHOLOGUE AFUA_4G00200)-RELATED"/>
    <property type="match status" value="1"/>
</dbReference>
<gene>
    <name evidence="2" type="ORF">NW768_008600</name>
</gene>
<comment type="caution">
    <text evidence="2">The sequence shown here is derived from an EMBL/GenBank/DDBJ whole genome shotgun (WGS) entry which is preliminary data.</text>
</comment>
<proteinExistence type="predicted"/>
<keyword evidence="3" id="KW-1185">Reference proteome</keyword>
<dbReference type="EMBL" id="JAOQBH010000013">
    <property type="protein sequence ID" value="KAJ4126979.1"/>
    <property type="molecule type" value="Genomic_DNA"/>
</dbReference>
<dbReference type="PANTHER" id="PTHR42057">
    <property type="entry name" value="F-BOX DOMAIN PROTEIN (AFU_ORTHOLOGUE AFUA_4G00200)"/>
    <property type="match status" value="1"/>
</dbReference>
<dbReference type="InterPro" id="IPR001810">
    <property type="entry name" value="F-box_dom"/>
</dbReference>
<dbReference type="PROSITE" id="PS50181">
    <property type="entry name" value="FBOX"/>
    <property type="match status" value="1"/>
</dbReference>
<name>A0ABQ8R4J7_FUSEQ</name>
<organism evidence="2 3">
    <name type="scientific">Fusarium equiseti</name>
    <name type="common">Fusarium scirpi</name>
    <dbReference type="NCBI Taxonomy" id="61235"/>
    <lineage>
        <taxon>Eukaryota</taxon>
        <taxon>Fungi</taxon>
        <taxon>Dikarya</taxon>
        <taxon>Ascomycota</taxon>
        <taxon>Pezizomycotina</taxon>
        <taxon>Sordariomycetes</taxon>
        <taxon>Hypocreomycetidae</taxon>
        <taxon>Hypocreales</taxon>
        <taxon>Nectriaceae</taxon>
        <taxon>Fusarium</taxon>
        <taxon>Fusarium incarnatum-equiseti species complex</taxon>
    </lineage>
</organism>
<feature type="domain" description="F-box" evidence="1">
    <location>
        <begin position="8"/>
        <end position="57"/>
    </location>
</feature>
<evidence type="ECO:0000313" key="2">
    <source>
        <dbReference type="EMBL" id="KAJ4126979.1"/>
    </source>
</evidence>
<dbReference type="SUPFAM" id="SSF81383">
    <property type="entry name" value="F-box domain"/>
    <property type="match status" value="1"/>
</dbReference>
<dbReference type="Proteomes" id="UP001152024">
    <property type="component" value="Unassembled WGS sequence"/>
</dbReference>
<evidence type="ECO:0000313" key="3">
    <source>
        <dbReference type="Proteomes" id="UP001152024"/>
    </source>
</evidence>
<reference evidence="2" key="1">
    <citation type="submission" date="2022-09" db="EMBL/GenBank/DDBJ databases">
        <title>Fusarium specimens isolated from Avocado Roots.</title>
        <authorList>
            <person name="Stajich J."/>
            <person name="Roper C."/>
            <person name="Heimlech-Rivalta G."/>
        </authorList>
    </citation>
    <scope>NUCLEOTIDE SEQUENCE</scope>
    <source>
        <strain evidence="2">CF00095</strain>
    </source>
</reference>
<dbReference type="Pfam" id="PF12937">
    <property type="entry name" value="F-box-like"/>
    <property type="match status" value="1"/>
</dbReference>
<accession>A0ABQ8R4J7</accession>
<protein>
    <recommendedName>
        <fullName evidence="1">F-box domain-containing protein</fullName>
    </recommendedName>
</protein>
<dbReference type="SMART" id="SM00256">
    <property type="entry name" value="FBOX"/>
    <property type="match status" value="1"/>
</dbReference>
<dbReference type="InterPro" id="IPR036047">
    <property type="entry name" value="F-box-like_dom_sf"/>
</dbReference>
<evidence type="ECO:0000259" key="1">
    <source>
        <dbReference type="PROSITE" id="PS50181"/>
    </source>
</evidence>